<dbReference type="InterPro" id="IPR001829">
    <property type="entry name" value="Pili_assmbl_chaperone_bac"/>
</dbReference>
<evidence type="ECO:0000256" key="4">
    <source>
        <dbReference type="ARBA" id="ARBA00022729"/>
    </source>
</evidence>
<dbReference type="InterPro" id="IPR008962">
    <property type="entry name" value="PapD-like_sf"/>
</dbReference>
<dbReference type="InterPro" id="IPR050643">
    <property type="entry name" value="Periplasmic_pilus_chap"/>
</dbReference>
<keyword evidence="13" id="KW-1185">Reference proteome</keyword>
<evidence type="ECO:0000313" key="13">
    <source>
        <dbReference type="Proteomes" id="UP000265619"/>
    </source>
</evidence>
<comment type="similarity">
    <text evidence="2 8">Belongs to the periplasmic pilus chaperone family.</text>
</comment>
<name>A0A9X8D1D2_9BURK</name>
<proteinExistence type="inferred from homology"/>
<evidence type="ECO:0000256" key="8">
    <source>
        <dbReference type="RuleBase" id="RU003918"/>
    </source>
</evidence>
<dbReference type="PANTHER" id="PTHR30251">
    <property type="entry name" value="PILUS ASSEMBLY CHAPERONE"/>
    <property type="match status" value="1"/>
</dbReference>
<evidence type="ECO:0000256" key="3">
    <source>
        <dbReference type="ARBA" id="ARBA00022558"/>
    </source>
</evidence>
<dbReference type="SUPFAM" id="SSF49584">
    <property type="entry name" value="Periplasmic chaperone C-domain"/>
    <property type="match status" value="1"/>
</dbReference>
<evidence type="ECO:0000313" key="12">
    <source>
        <dbReference type="EMBL" id="RIX76071.1"/>
    </source>
</evidence>
<dbReference type="Gene3D" id="2.60.40.10">
    <property type="entry name" value="Immunoglobulins"/>
    <property type="match status" value="2"/>
</dbReference>
<dbReference type="InterPro" id="IPR013783">
    <property type="entry name" value="Ig-like_fold"/>
</dbReference>
<feature type="signal peptide" evidence="9">
    <location>
        <begin position="1"/>
        <end position="24"/>
    </location>
</feature>
<feature type="chain" id="PRO_5040967117" evidence="9">
    <location>
        <begin position="25"/>
        <end position="250"/>
    </location>
</feature>
<evidence type="ECO:0000256" key="6">
    <source>
        <dbReference type="ARBA" id="ARBA00023186"/>
    </source>
</evidence>
<dbReference type="OrthoDB" id="9131059at2"/>
<evidence type="ECO:0000256" key="5">
    <source>
        <dbReference type="ARBA" id="ARBA00022764"/>
    </source>
</evidence>
<dbReference type="Pfam" id="PF02753">
    <property type="entry name" value="PapD_C"/>
    <property type="match status" value="1"/>
</dbReference>
<accession>A0A9X8D1D2</accession>
<dbReference type="InterPro" id="IPR016147">
    <property type="entry name" value="Pili_assmbl_chaperone_N"/>
</dbReference>
<dbReference type="PANTHER" id="PTHR30251:SF2">
    <property type="entry name" value="FIMBRIAL CHAPERONE YADV-RELATED"/>
    <property type="match status" value="1"/>
</dbReference>
<dbReference type="InterPro" id="IPR036316">
    <property type="entry name" value="Pili_assmbl_chap_C_dom_sf"/>
</dbReference>
<evidence type="ECO:0000259" key="10">
    <source>
        <dbReference type="Pfam" id="PF00345"/>
    </source>
</evidence>
<evidence type="ECO:0000256" key="2">
    <source>
        <dbReference type="ARBA" id="ARBA00007399"/>
    </source>
</evidence>
<organism evidence="12 13">
    <name type="scientific">Acidovorax cavernicola</name>
    <dbReference type="NCBI Taxonomy" id="1675792"/>
    <lineage>
        <taxon>Bacteria</taxon>
        <taxon>Pseudomonadati</taxon>
        <taxon>Pseudomonadota</taxon>
        <taxon>Betaproteobacteria</taxon>
        <taxon>Burkholderiales</taxon>
        <taxon>Comamonadaceae</taxon>
        <taxon>Acidovorax</taxon>
    </lineage>
</organism>
<dbReference type="PROSITE" id="PS00635">
    <property type="entry name" value="PILI_CHAPERONE"/>
    <property type="match status" value="1"/>
</dbReference>
<gene>
    <name evidence="12" type="ORF">D3H34_23465</name>
</gene>
<feature type="domain" description="Pili assembly chaperone C-terminal" evidence="11">
    <location>
        <begin position="173"/>
        <end position="234"/>
    </location>
</feature>
<keyword evidence="6 8" id="KW-0143">Chaperone</keyword>
<dbReference type="InterPro" id="IPR018046">
    <property type="entry name" value="Pili_assmbl_chaperone_CS"/>
</dbReference>
<dbReference type="PRINTS" id="PR00969">
    <property type="entry name" value="CHAPERONPILI"/>
</dbReference>
<dbReference type="EMBL" id="QXMN01000036">
    <property type="protein sequence ID" value="RIX76071.1"/>
    <property type="molecule type" value="Genomic_DNA"/>
</dbReference>
<dbReference type="InterPro" id="IPR016148">
    <property type="entry name" value="Pili_assmbl_chaperone_C"/>
</dbReference>
<dbReference type="RefSeq" id="WP_119556650.1">
    <property type="nucleotide sequence ID" value="NZ_QXMN01000036.1"/>
</dbReference>
<keyword evidence="5" id="KW-0574">Periplasm</keyword>
<dbReference type="AlphaFoldDB" id="A0A9X8D1D2"/>
<evidence type="ECO:0000256" key="7">
    <source>
        <dbReference type="ARBA" id="ARBA00023319"/>
    </source>
</evidence>
<evidence type="ECO:0000256" key="9">
    <source>
        <dbReference type="SAM" id="SignalP"/>
    </source>
</evidence>
<dbReference type="Pfam" id="PF00345">
    <property type="entry name" value="PapD_N"/>
    <property type="match status" value="1"/>
</dbReference>
<comment type="caution">
    <text evidence="12">The sequence shown here is derived from an EMBL/GenBank/DDBJ whole genome shotgun (WGS) entry which is preliminary data.</text>
</comment>
<protein>
    <submittedName>
        <fullName evidence="12">Molecular chaperone</fullName>
    </submittedName>
</protein>
<keyword evidence="7" id="KW-0393">Immunoglobulin domain</keyword>
<dbReference type="SUPFAM" id="SSF49354">
    <property type="entry name" value="PapD-like"/>
    <property type="match status" value="1"/>
</dbReference>
<dbReference type="GO" id="GO:0071555">
    <property type="term" value="P:cell wall organization"/>
    <property type="evidence" value="ECO:0007669"/>
    <property type="project" value="InterPro"/>
</dbReference>
<reference evidence="12 13" key="1">
    <citation type="submission" date="2018-09" db="EMBL/GenBank/DDBJ databases">
        <title>Acidovorax cavernicola nov. sp. isolated from Gruta de las Maravillas (Aracena, Spain).</title>
        <authorList>
            <person name="Jurado V."/>
            <person name="Gutierrez-Patricio S."/>
            <person name="Gonzalez-Pimentel J.L."/>
            <person name="Miller A.Z."/>
            <person name="Laiz L."/>
            <person name="Saiz-Jimenez C."/>
        </authorList>
    </citation>
    <scope>NUCLEOTIDE SEQUENCE [LARGE SCALE GENOMIC DNA]</scope>
    <source>
        <strain evidence="12 13">1011MAR4D40.2</strain>
    </source>
</reference>
<evidence type="ECO:0000256" key="1">
    <source>
        <dbReference type="ARBA" id="ARBA00004418"/>
    </source>
</evidence>
<dbReference type="Proteomes" id="UP000265619">
    <property type="component" value="Unassembled WGS sequence"/>
</dbReference>
<evidence type="ECO:0000259" key="11">
    <source>
        <dbReference type="Pfam" id="PF02753"/>
    </source>
</evidence>
<dbReference type="GO" id="GO:0030288">
    <property type="term" value="C:outer membrane-bounded periplasmic space"/>
    <property type="evidence" value="ECO:0007669"/>
    <property type="project" value="InterPro"/>
</dbReference>
<dbReference type="FunFam" id="2.60.40.10:FF:000458">
    <property type="entry name" value="Molecular chaperone FimC"/>
    <property type="match status" value="1"/>
</dbReference>
<keyword evidence="3" id="KW-1029">Fimbrium biogenesis</keyword>
<comment type="subcellular location">
    <subcellularLocation>
        <location evidence="1 8">Periplasm</location>
    </subcellularLocation>
</comment>
<sequence length="250" mass="26905">MKIFRKLCFLAALGAGFTAHLAQASVVIDGTRIVFPAQEREVTLKLANAGKFPALVQAWLDKGDPSVSPEKADVPFTMTPAVFRLDPNKAQALRIIYTKEPLPQDRESLFWLNVLEVPPKGEGGNQLQLAFRSRIKLMFRPQGLAGSAEDAPSQVRWEMVAAEGGKGHALRATNPTAYHVNLGQVELDANGRRFDAGSSYVPPHGSKLFPIAGLAQRPSGPAEVVFSAINDYGGPLKGRQPLGVTSPAGR</sequence>
<feature type="domain" description="Pili assembly chaperone N-terminal" evidence="10">
    <location>
        <begin position="25"/>
        <end position="144"/>
    </location>
</feature>
<keyword evidence="4 9" id="KW-0732">Signal</keyword>